<evidence type="ECO:0000256" key="6">
    <source>
        <dbReference type="ARBA" id="ARBA00022664"/>
    </source>
</evidence>
<feature type="domain" description="Poly(A) polymerase nucleotidyltransferase" evidence="14">
    <location>
        <begin position="200"/>
        <end position="282"/>
    </location>
</feature>
<keyword evidence="10" id="KW-0067">ATP-binding</keyword>
<evidence type="ECO:0000256" key="5">
    <source>
        <dbReference type="ARBA" id="ARBA00012388"/>
    </source>
</evidence>
<dbReference type="GO" id="GO:0006397">
    <property type="term" value="P:mRNA processing"/>
    <property type="evidence" value="ECO:0007669"/>
    <property type="project" value="UniProtKB-KW"/>
</dbReference>
<dbReference type="VEuPathDB" id="TriTrypDB:TcCLB.508153.440"/>
<dbReference type="VEuPathDB" id="TriTrypDB:TcCLB.510317.30"/>
<evidence type="ECO:0000256" key="8">
    <source>
        <dbReference type="ARBA" id="ARBA00022723"/>
    </source>
</evidence>
<evidence type="ECO:0000256" key="9">
    <source>
        <dbReference type="ARBA" id="ARBA00022741"/>
    </source>
</evidence>
<dbReference type="VEuPathDB" id="TriTrypDB:BCY84_15261"/>
<dbReference type="GO" id="GO:0031123">
    <property type="term" value="P:RNA 3'-end processing"/>
    <property type="evidence" value="ECO:0007669"/>
    <property type="project" value="InterPro"/>
</dbReference>
<gene>
    <name evidence="15" type="ORF">C4B63_23g215</name>
</gene>
<evidence type="ECO:0000313" key="16">
    <source>
        <dbReference type="Proteomes" id="UP000246121"/>
    </source>
</evidence>
<keyword evidence="11" id="KW-0460">Magnesium</keyword>
<comment type="cofactor">
    <cofactor evidence="2">
        <name>Mg(2+)</name>
        <dbReference type="ChEBI" id="CHEBI:18420"/>
    </cofactor>
</comment>
<dbReference type="Pfam" id="PF04928">
    <property type="entry name" value="PAP_central"/>
    <property type="match status" value="1"/>
</dbReference>
<dbReference type="VEuPathDB" id="TriTrypDB:TcG_00830"/>
<dbReference type="Pfam" id="PF20750">
    <property type="entry name" value="PAP_NTPase"/>
    <property type="match status" value="1"/>
</dbReference>
<evidence type="ECO:0000256" key="1">
    <source>
        <dbReference type="ARBA" id="ARBA00001936"/>
    </source>
</evidence>
<dbReference type="GO" id="GO:1990817">
    <property type="term" value="F:poly(A) RNA polymerase activity"/>
    <property type="evidence" value="ECO:0007669"/>
    <property type="project" value="UniProtKB-EC"/>
</dbReference>
<evidence type="ECO:0000256" key="3">
    <source>
        <dbReference type="ARBA" id="ARBA00004123"/>
    </source>
</evidence>
<dbReference type="InterPro" id="IPR048840">
    <property type="entry name" value="PolA_pol_NTPase"/>
</dbReference>
<dbReference type="VEuPathDB" id="TriTrypDB:Tc_MARK_3214"/>
<evidence type="ECO:0000256" key="11">
    <source>
        <dbReference type="ARBA" id="ARBA00022842"/>
    </source>
</evidence>
<proteinExistence type="inferred from homology"/>
<dbReference type="SUPFAM" id="SSF81631">
    <property type="entry name" value="PAP/OAS1 substrate-binding domain"/>
    <property type="match status" value="1"/>
</dbReference>
<sequence length="543" mass="61931">MMELLYGPTKPLEVPPAKPRDLAESRRLCEAMTTVVADRVREAIDLIELTAHRLVDQITAEPEERWVRAYPFGSCGLGASVADSDLDMYGESFSNPSLIPSLILTRSTPHFPSLVKLPPLSPSPFYLFSIYQCLNNSKKKKNLLFFPFFFFYIPCRSFSIENARTVLNSFFLHTVHSVCISKCRVFSGSVLFCSFKVTAEVFFREFPPLLQSVVGNVVLVPARVPVVKFSYSGTSVDVVFVSAALSAPPTTEQLLDDSFLLQVSRDTRHSVNGLRTVLELKRRLPVAYDVFTTVLKSVKLWAMRRKVYGNLYCYPSGVVLAIMVARICQVMPASHPNVLLRFFFLFYTQWLSRHDRISPVYITTSLESRGRIPGLPDSWDPRRDACRDDLLPVINPAYPYVNDARNVGRCSLEVFYAELTYAYRLLSNLETPLETIWEPYHILDDYSTFFVVHVTCEEENEEKLEAVLSVWSSYVLSKLRILLYALERLVDARPYPQKLNDGPPRSVPKSGRFLKGSCFIVGIKEKVGRRFPQKNLFLRRLMS</sequence>
<evidence type="ECO:0000256" key="10">
    <source>
        <dbReference type="ARBA" id="ARBA00022840"/>
    </source>
</evidence>
<dbReference type="SUPFAM" id="SSF81301">
    <property type="entry name" value="Nucleotidyltransferase"/>
    <property type="match status" value="1"/>
</dbReference>
<accession>A0A2V2VFX6</accession>
<dbReference type="GO" id="GO:0005524">
    <property type="term" value="F:ATP binding"/>
    <property type="evidence" value="ECO:0007669"/>
    <property type="project" value="UniProtKB-KW"/>
</dbReference>
<evidence type="ECO:0000256" key="2">
    <source>
        <dbReference type="ARBA" id="ARBA00001946"/>
    </source>
</evidence>
<comment type="caution">
    <text evidence="15">The sequence shown here is derived from an EMBL/GenBank/DDBJ whole genome shotgun (WGS) entry which is preliminary data.</text>
</comment>
<dbReference type="GO" id="GO:0005634">
    <property type="term" value="C:nucleus"/>
    <property type="evidence" value="ECO:0007669"/>
    <property type="project" value="UniProtKB-SubCell"/>
</dbReference>
<dbReference type="Gene3D" id="1.10.1410.10">
    <property type="match status" value="1"/>
</dbReference>
<keyword evidence="7" id="KW-0808">Transferase</keyword>
<dbReference type="VEuPathDB" id="TriTrypDB:C3747_13g405"/>
<keyword evidence="9" id="KW-0547">Nucleotide-binding</keyword>
<organism evidence="15 16">
    <name type="scientific">Trypanosoma cruzi</name>
    <dbReference type="NCBI Taxonomy" id="5693"/>
    <lineage>
        <taxon>Eukaryota</taxon>
        <taxon>Discoba</taxon>
        <taxon>Euglenozoa</taxon>
        <taxon>Kinetoplastea</taxon>
        <taxon>Metakinetoplastina</taxon>
        <taxon>Trypanosomatida</taxon>
        <taxon>Trypanosomatidae</taxon>
        <taxon>Trypanosoma</taxon>
        <taxon>Schizotrypanum</taxon>
    </lineage>
</organism>
<dbReference type="VEuPathDB" id="TriTrypDB:TcBrA4_0133280"/>
<reference evidence="15 16" key="1">
    <citation type="journal article" date="2018" name="Microb. Genom.">
        <title>Expanding an expanded genome: long-read sequencing of Trypanosoma cruzi.</title>
        <authorList>
            <person name="Berna L."/>
            <person name="Rodriguez M."/>
            <person name="Chiribao M.L."/>
            <person name="Parodi-Talice A."/>
            <person name="Pita S."/>
            <person name="Rijo G."/>
            <person name="Alvarez-Valin F."/>
            <person name="Robello C."/>
        </authorList>
    </citation>
    <scope>NUCLEOTIDE SEQUENCE [LARGE SCALE GENOMIC DNA]</scope>
    <source>
        <strain evidence="15 16">Dm28c</strain>
    </source>
</reference>
<evidence type="ECO:0000313" key="15">
    <source>
        <dbReference type="EMBL" id="PWU95181.1"/>
    </source>
</evidence>
<evidence type="ECO:0000256" key="12">
    <source>
        <dbReference type="ARBA" id="ARBA00023242"/>
    </source>
</evidence>
<comment type="similarity">
    <text evidence="4">Belongs to the poly(A) polymerase family.</text>
</comment>
<feature type="domain" description="Poly(A) polymerase central" evidence="13">
    <location>
        <begin position="290"/>
        <end position="431"/>
    </location>
</feature>
<dbReference type="VEuPathDB" id="TriTrypDB:TCDM_00289"/>
<keyword evidence="12" id="KW-0539">Nucleus</keyword>
<keyword evidence="8" id="KW-0479">Metal-binding</keyword>
<dbReference type="EMBL" id="PRFA01000023">
    <property type="protein sequence ID" value="PWU95181.1"/>
    <property type="molecule type" value="Genomic_DNA"/>
</dbReference>
<dbReference type="InterPro" id="IPR011068">
    <property type="entry name" value="NuclTrfase_I-like_C"/>
</dbReference>
<dbReference type="VEuPathDB" id="TriTrypDB:C4B63_23g215"/>
<dbReference type="PANTHER" id="PTHR10682:SF10">
    <property type="entry name" value="POLYNUCLEOTIDE ADENYLYLTRANSFERASE"/>
    <property type="match status" value="1"/>
</dbReference>
<name>A0A2V2VFX6_TRYCR</name>
<dbReference type="PANTHER" id="PTHR10682">
    <property type="entry name" value="POLY A POLYMERASE"/>
    <property type="match status" value="1"/>
</dbReference>
<dbReference type="VEuPathDB" id="TriTrypDB:ECC02_001766"/>
<dbReference type="VEuPathDB" id="TriTrypDB:TcCL_NonESM01125"/>
<keyword evidence="6" id="KW-0507">mRNA processing</keyword>
<dbReference type="AlphaFoldDB" id="A0A2V2VFX6"/>
<dbReference type="VEuPathDB" id="TriTrypDB:C3747_35g251"/>
<evidence type="ECO:0000259" key="14">
    <source>
        <dbReference type="Pfam" id="PF20750"/>
    </source>
</evidence>
<dbReference type="VEuPathDB" id="TriTrypDB:TcG_00831"/>
<dbReference type="GO" id="GO:0046872">
    <property type="term" value="F:metal ion binding"/>
    <property type="evidence" value="ECO:0007669"/>
    <property type="project" value="UniProtKB-KW"/>
</dbReference>
<evidence type="ECO:0000259" key="13">
    <source>
        <dbReference type="Pfam" id="PF04928"/>
    </source>
</evidence>
<comment type="cofactor">
    <cofactor evidence="1">
        <name>Mn(2+)</name>
        <dbReference type="ChEBI" id="CHEBI:29035"/>
    </cofactor>
</comment>
<dbReference type="InterPro" id="IPR007012">
    <property type="entry name" value="PolA_pol_cen_dom"/>
</dbReference>
<dbReference type="InterPro" id="IPR043519">
    <property type="entry name" value="NT_sf"/>
</dbReference>
<dbReference type="GO" id="GO:0003723">
    <property type="term" value="F:RNA binding"/>
    <property type="evidence" value="ECO:0007669"/>
    <property type="project" value="InterPro"/>
</dbReference>
<dbReference type="SUPFAM" id="SSF55003">
    <property type="entry name" value="PAP/Archaeal CCA-adding enzyme, C-terminal domain"/>
    <property type="match status" value="1"/>
</dbReference>
<comment type="subcellular location">
    <subcellularLocation>
        <location evidence="3">Nucleus</location>
    </subcellularLocation>
</comment>
<dbReference type="EC" id="2.7.7.19" evidence="5"/>
<dbReference type="Proteomes" id="UP000246121">
    <property type="component" value="Unassembled WGS sequence"/>
</dbReference>
<evidence type="ECO:0000256" key="4">
    <source>
        <dbReference type="ARBA" id="ARBA00010912"/>
    </source>
</evidence>
<protein>
    <recommendedName>
        <fullName evidence="5">polynucleotide adenylyltransferase</fullName>
        <ecNumber evidence="5">2.7.7.19</ecNumber>
    </recommendedName>
</protein>
<evidence type="ECO:0000256" key="7">
    <source>
        <dbReference type="ARBA" id="ARBA00022679"/>
    </source>
</evidence>
<dbReference type="VEuPathDB" id="TriTrypDB:TCSYLVIO_004426"/>